<keyword evidence="1 4" id="KW-0812">Transmembrane</keyword>
<evidence type="ECO:0000313" key="7">
    <source>
        <dbReference type="Proteomes" id="UP000297453"/>
    </source>
</evidence>
<dbReference type="EMBL" id="RQEP01000005">
    <property type="protein sequence ID" value="TGK07457.1"/>
    <property type="molecule type" value="Genomic_DNA"/>
</dbReference>
<dbReference type="Pfam" id="PF07690">
    <property type="entry name" value="MFS_1"/>
    <property type="match status" value="1"/>
</dbReference>
<dbReference type="InterPro" id="IPR050327">
    <property type="entry name" value="Proton-linked_MCT"/>
</dbReference>
<dbReference type="InterPro" id="IPR020846">
    <property type="entry name" value="MFS_dom"/>
</dbReference>
<protein>
    <submittedName>
        <fullName evidence="6">MFS transporter</fullName>
    </submittedName>
</protein>
<feature type="transmembrane region" description="Helical" evidence="4">
    <location>
        <begin position="298"/>
        <end position="318"/>
    </location>
</feature>
<dbReference type="Gene3D" id="1.20.1250.20">
    <property type="entry name" value="MFS general substrate transporter like domains"/>
    <property type="match status" value="2"/>
</dbReference>
<proteinExistence type="predicted"/>
<feature type="transmembrane region" description="Helical" evidence="4">
    <location>
        <begin position="136"/>
        <end position="157"/>
    </location>
</feature>
<dbReference type="PANTHER" id="PTHR11360">
    <property type="entry name" value="MONOCARBOXYLATE TRANSPORTER"/>
    <property type="match status" value="1"/>
</dbReference>
<dbReference type="PANTHER" id="PTHR11360:SF290">
    <property type="entry name" value="MONOCARBOXYLATE MFS PERMEASE"/>
    <property type="match status" value="1"/>
</dbReference>
<evidence type="ECO:0000259" key="5">
    <source>
        <dbReference type="PROSITE" id="PS50850"/>
    </source>
</evidence>
<reference evidence="6" key="1">
    <citation type="journal article" date="2019" name="PLoS Negl. Trop. Dis.">
        <title>Revisiting the worldwide diversity of Leptospira species in the environment.</title>
        <authorList>
            <person name="Vincent A.T."/>
            <person name="Schiettekatte O."/>
            <person name="Bourhy P."/>
            <person name="Veyrier F.J."/>
            <person name="Picardeau M."/>
        </authorList>
    </citation>
    <scope>NUCLEOTIDE SEQUENCE [LARGE SCALE GENOMIC DNA]</scope>
    <source>
        <strain evidence="6">SSS9</strain>
    </source>
</reference>
<evidence type="ECO:0000256" key="1">
    <source>
        <dbReference type="ARBA" id="ARBA00022692"/>
    </source>
</evidence>
<comment type="caution">
    <text evidence="6">The sequence shown here is derived from an EMBL/GenBank/DDBJ whole genome shotgun (WGS) entry which is preliminary data.</text>
</comment>
<gene>
    <name evidence="6" type="ORF">EHO59_04965</name>
</gene>
<feature type="transmembrane region" description="Helical" evidence="4">
    <location>
        <begin position="47"/>
        <end position="67"/>
    </location>
</feature>
<dbReference type="AlphaFoldDB" id="A0A4R9G993"/>
<keyword evidence="3 4" id="KW-0472">Membrane</keyword>
<name>A0A4R9G993_9LEPT</name>
<organism evidence="6 7">
    <name type="scientific">Leptospira semungkisensis</name>
    <dbReference type="NCBI Taxonomy" id="2484985"/>
    <lineage>
        <taxon>Bacteria</taxon>
        <taxon>Pseudomonadati</taxon>
        <taxon>Spirochaetota</taxon>
        <taxon>Spirochaetia</taxon>
        <taxon>Leptospirales</taxon>
        <taxon>Leptospiraceae</taxon>
        <taxon>Leptospira</taxon>
    </lineage>
</organism>
<feature type="transmembrane region" description="Helical" evidence="4">
    <location>
        <begin position="233"/>
        <end position="251"/>
    </location>
</feature>
<feature type="transmembrane region" description="Helical" evidence="4">
    <location>
        <begin position="271"/>
        <end position="291"/>
    </location>
</feature>
<feature type="transmembrane region" description="Helical" evidence="4">
    <location>
        <begin position="360"/>
        <end position="379"/>
    </location>
</feature>
<dbReference type="InterPro" id="IPR011701">
    <property type="entry name" value="MFS"/>
</dbReference>
<dbReference type="Proteomes" id="UP000297453">
    <property type="component" value="Unassembled WGS sequence"/>
</dbReference>
<dbReference type="InterPro" id="IPR036259">
    <property type="entry name" value="MFS_trans_sf"/>
</dbReference>
<dbReference type="OrthoDB" id="182417at2"/>
<feature type="transmembrane region" description="Helical" evidence="4">
    <location>
        <begin position="391"/>
        <end position="409"/>
    </location>
</feature>
<feature type="transmembrane region" description="Helical" evidence="4">
    <location>
        <begin position="7"/>
        <end position="27"/>
    </location>
</feature>
<accession>A0A4R9G993</accession>
<keyword evidence="2 4" id="KW-1133">Transmembrane helix</keyword>
<dbReference type="RefSeq" id="WP_135585330.1">
    <property type="nucleotide sequence ID" value="NZ_RQEP01000005.1"/>
</dbReference>
<feature type="transmembrane region" description="Helical" evidence="4">
    <location>
        <begin position="324"/>
        <end position="348"/>
    </location>
</feature>
<evidence type="ECO:0000256" key="4">
    <source>
        <dbReference type="SAM" id="Phobius"/>
    </source>
</evidence>
<keyword evidence="7" id="KW-1185">Reference proteome</keyword>
<feature type="domain" description="Major facilitator superfamily (MFS) profile" evidence="5">
    <location>
        <begin position="12"/>
        <end position="414"/>
    </location>
</feature>
<evidence type="ECO:0000313" key="6">
    <source>
        <dbReference type="EMBL" id="TGK07457.1"/>
    </source>
</evidence>
<feature type="transmembrane region" description="Helical" evidence="4">
    <location>
        <begin position="79"/>
        <end position="97"/>
    </location>
</feature>
<feature type="transmembrane region" description="Helical" evidence="4">
    <location>
        <begin position="169"/>
        <end position="188"/>
    </location>
</feature>
<evidence type="ECO:0000256" key="2">
    <source>
        <dbReference type="ARBA" id="ARBA00022989"/>
    </source>
</evidence>
<dbReference type="PROSITE" id="PS50850">
    <property type="entry name" value="MFS"/>
    <property type="match status" value="1"/>
</dbReference>
<dbReference type="SUPFAM" id="SSF103473">
    <property type="entry name" value="MFS general substrate transporter"/>
    <property type="match status" value="1"/>
</dbReference>
<feature type="transmembrane region" description="Helical" evidence="4">
    <location>
        <begin position="103"/>
        <end position="124"/>
    </location>
</feature>
<evidence type="ECO:0000256" key="3">
    <source>
        <dbReference type="ARBA" id="ARBA00023136"/>
    </source>
</evidence>
<dbReference type="CDD" id="cd17355">
    <property type="entry name" value="MFS_YcxA_like"/>
    <property type="match status" value="1"/>
</dbReference>
<dbReference type="GO" id="GO:0022857">
    <property type="term" value="F:transmembrane transporter activity"/>
    <property type="evidence" value="ECO:0007669"/>
    <property type="project" value="InterPro"/>
</dbReference>
<sequence length="425" mass="45655">MSRRLPFHYSWIVLIVTFFTLIVAAGVRSMPGILILPLEKEFGWDRSAISFAVSVNLLLYGLVGPFAAGLMNRFGLKKIMIVGLTLLISGILLTTIMRTNWQLVVLWGIMVGFGSGMAALVLGATVVNRWFVTHRGLLMGILTASTATGQIIFLPLLASLTEKEGWRNAVYMVAIVLGILLPTVLILMKDSPKQLDLLPFGAKEGDVIPSPPGGNPFIEAISALREGMRSKNFWLLAGSFFICGASTNGLVGTHMVPACSDHGIPEVRAAGLLALMGLCDLVGTVGSGWLSDRVNNKILLFAYYGLRGISLLLLPQAFDPESDRLSLFAVFYGLDWIATVPPTVALTAKTFGREKVGMMFGWVVAFHQIGSATAAYGAGILRTTQGHYDNAFMLAGALCVVTAVSIFAISTKSEVKIPENAELAT</sequence>